<keyword evidence="9 14" id="KW-1133">Transmembrane helix</keyword>
<dbReference type="GO" id="GO:0005743">
    <property type="term" value="C:mitochondrial inner membrane"/>
    <property type="evidence" value="ECO:0007669"/>
    <property type="project" value="UniProtKB-SubCell"/>
</dbReference>
<evidence type="ECO:0000256" key="2">
    <source>
        <dbReference type="ARBA" id="ARBA00007312"/>
    </source>
</evidence>
<dbReference type="AlphaFoldDB" id="A0AAE1KCC2"/>
<keyword evidence="10 14" id="KW-0496">Mitochondrion</keyword>
<evidence type="ECO:0000256" key="5">
    <source>
        <dbReference type="ARBA" id="ARBA00022660"/>
    </source>
</evidence>
<evidence type="ECO:0000256" key="9">
    <source>
        <dbReference type="ARBA" id="ARBA00022989"/>
    </source>
</evidence>
<evidence type="ECO:0000256" key="11">
    <source>
        <dbReference type="ARBA" id="ARBA00023136"/>
    </source>
</evidence>
<evidence type="ECO:0000256" key="7">
    <source>
        <dbReference type="ARBA" id="ARBA00022792"/>
    </source>
</evidence>
<dbReference type="Pfam" id="PF06212">
    <property type="entry name" value="GRIM-19"/>
    <property type="match status" value="1"/>
</dbReference>
<evidence type="ECO:0000256" key="8">
    <source>
        <dbReference type="ARBA" id="ARBA00022982"/>
    </source>
</evidence>
<evidence type="ECO:0000256" key="6">
    <source>
        <dbReference type="ARBA" id="ARBA00022692"/>
    </source>
</evidence>
<keyword evidence="6 14" id="KW-0812">Transmembrane</keyword>
<comment type="subunit">
    <text evidence="13">Complex I is composed of 45 different subunits. Interacts with CARD15, but not with CARD4. Interacts with STAT3, but not with STAT1, STAT2 and STAT5A. Interacts with OLFM4.</text>
</comment>
<evidence type="ECO:0000313" key="16">
    <source>
        <dbReference type="Proteomes" id="UP001286313"/>
    </source>
</evidence>
<dbReference type="EMBL" id="JAWQEG010002955">
    <property type="protein sequence ID" value="KAK3868703.1"/>
    <property type="molecule type" value="Genomic_DNA"/>
</dbReference>
<keyword evidence="7 14" id="KW-0999">Mitochondrion inner membrane</keyword>
<keyword evidence="16" id="KW-1185">Reference proteome</keyword>
<keyword evidence="4 14" id="KW-0813">Transport</keyword>
<evidence type="ECO:0000256" key="10">
    <source>
        <dbReference type="ARBA" id="ARBA00023128"/>
    </source>
</evidence>
<dbReference type="Proteomes" id="UP001286313">
    <property type="component" value="Unassembled WGS sequence"/>
</dbReference>
<protein>
    <recommendedName>
        <fullName evidence="3 14">NADH dehydrogenase [ubiquinone] 1 alpha subcomplex subunit 13</fullName>
    </recommendedName>
</protein>
<evidence type="ECO:0000256" key="1">
    <source>
        <dbReference type="ARBA" id="ARBA00004298"/>
    </source>
</evidence>
<keyword evidence="11 14" id="KW-0472">Membrane</keyword>
<evidence type="ECO:0000256" key="4">
    <source>
        <dbReference type="ARBA" id="ARBA00022448"/>
    </source>
</evidence>
<accession>A0AAE1KCC2</accession>
<dbReference type="PANTHER" id="PTHR12966:SF0">
    <property type="entry name" value="NADH DEHYDROGENASE [UBIQUINONE] 1 ALPHA SUBCOMPLEX SUBUNIT 13"/>
    <property type="match status" value="1"/>
</dbReference>
<proteinExistence type="inferred from homology"/>
<sequence length="148" mass="17114">MAARTQDLPPKGGYAPINFTRIPAKSYFSGYQLFAGYAVVTAFAGYMYFRTYRQIRNEEIEMRSGQMAIQPMLIAERDREFLKQMRKNRVEEEKLMSGVEGWEVGKFYSEPIYKTVPDNKFVDPIVQEFFAHGPSSAFSRKILLPLMS</sequence>
<dbReference type="GO" id="GO:0045271">
    <property type="term" value="C:respiratory chain complex I"/>
    <property type="evidence" value="ECO:0007669"/>
    <property type="project" value="UniProtKB-UniRule"/>
</dbReference>
<evidence type="ECO:0000256" key="13">
    <source>
        <dbReference type="ARBA" id="ARBA00046797"/>
    </source>
</evidence>
<comment type="similarity">
    <text evidence="2 14">Belongs to the complex I NDUFA13 subunit family.</text>
</comment>
<reference evidence="15" key="1">
    <citation type="submission" date="2023-10" db="EMBL/GenBank/DDBJ databases">
        <title>Genome assemblies of two species of porcelain crab, Petrolisthes cinctipes and Petrolisthes manimaculis (Anomura: Porcellanidae).</title>
        <authorList>
            <person name="Angst P."/>
        </authorList>
    </citation>
    <scope>NUCLEOTIDE SEQUENCE</scope>
    <source>
        <strain evidence="15">PB745_01</strain>
        <tissue evidence="15">Gill</tissue>
    </source>
</reference>
<name>A0AAE1KCC2_PETCI</name>
<keyword evidence="8 14" id="KW-0249">Electron transport</keyword>
<evidence type="ECO:0000313" key="15">
    <source>
        <dbReference type="EMBL" id="KAK3868703.1"/>
    </source>
</evidence>
<dbReference type="InterPro" id="IPR009346">
    <property type="entry name" value="GRIM-19"/>
</dbReference>
<comment type="function">
    <text evidence="14">Complex I functions in the transfer of electrons from NADH to the respiratory chain. Accessory subunit of the mitochondrial membrane respiratory chain NADH dehydrogenase (Complex I), that is believed not to be involved in catalysis.</text>
</comment>
<organism evidence="15 16">
    <name type="scientific">Petrolisthes cinctipes</name>
    <name type="common">Flat porcelain crab</name>
    <dbReference type="NCBI Taxonomy" id="88211"/>
    <lineage>
        <taxon>Eukaryota</taxon>
        <taxon>Metazoa</taxon>
        <taxon>Ecdysozoa</taxon>
        <taxon>Arthropoda</taxon>
        <taxon>Crustacea</taxon>
        <taxon>Multicrustacea</taxon>
        <taxon>Malacostraca</taxon>
        <taxon>Eumalacostraca</taxon>
        <taxon>Eucarida</taxon>
        <taxon>Decapoda</taxon>
        <taxon>Pleocyemata</taxon>
        <taxon>Anomura</taxon>
        <taxon>Galatheoidea</taxon>
        <taxon>Porcellanidae</taxon>
        <taxon>Petrolisthes</taxon>
    </lineage>
</organism>
<comment type="caution">
    <text evidence="15">The sequence shown here is derived from an EMBL/GenBank/DDBJ whole genome shotgun (WGS) entry which is preliminary data.</text>
</comment>
<dbReference type="PANTHER" id="PTHR12966">
    <property type="entry name" value="NADH DEHYDROGENASE UBIQUINONE 1 ALPHA SUBCOMPLEX SUBUNIT 13"/>
    <property type="match status" value="1"/>
</dbReference>
<evidence type="ECO:0000256" key="3">
    <source>
        <dbReference type="ARBA" id="ARBA00018192"/>
    </source>
</evidence>
<keyword evidence="5 14" id="KW-0679">Respiratory chain</keyword>
<feature type="transmembrane region" description="Helical" evidence="14">
    <location>
        <begin position="31"/>
        <end position="49"/>
    </location>
</feature>
<comment type="subcellular location">
    <subcellularLocation>
        <location evidence="1 14">Mitochondrion inner membrane</location>
        <topology evidence="1 14">Single-pass membrane protein</topology>
        <orientation evidence="1 14">Matrix side</orientation>
    </subcellularLocation>
</comment>
<gene>
    <name evidence="15" type="ORF">Pcinc_025924</name>
</gene>
<comment type="function">
    <text evidence="12">Accessory subunit of the mitochondrial membrane respiratory chain NADH dehydrogenase (Complex I), that is believed not to be involved in catalysis. Complex I functions in the transfer of electrons from NADH to the respiratory chain. The immediate electron acceptor for the enzyme is believed to be ubiquinone. Involved in the interferon/all-trans-retinoic acid (IFN/RA) induced cell death. This apoptotic activity is inhibited by interaction with viral IRF1. Prevents the transactivation of STAT3 target genes. May play a role in CARD15-mediated innate mucosal responses and serve to regulate intestinal epithelial cell responses to microbes.</text>
</comment>
<evidence type="ECO:0000256" key="12">
    <source>
        <dbReference type="ARBA" id="ARBA00045908"/>
    </source>
</evidence>
<evidence type="ECO:0000256" key="14">
    <source>
        <dbReference type="RuleBase" id="RU368034"/>
    </source>
</evidence>